<dbReference type="Gene3D" id="3.90.950.10">
    <property type="match status" value="1"/>
</dbReference>
<dbReference type="Pfam" id="PF02545">
    <property type="entry name" value="Maf"/>
    <property type="match status" value="1"/>
</dbReference>
<evidence type="ECO:0000256" key="4">
    <source>
        <dbReference type="ARBA" id="ARBA00023080"/>
    </source>
</evidence>
<keyword evidence="2 5" id="KW-0963">Cytoplasm</keyword>
<feature type="compositionally biased region" description="Low complexity" evidence="6">
    <location>
        <begin position="10"/>
        <end position="27"/>
    </location>
</feature>
<feature type="active site" description="Proton acceptor" evidence="5">
    <location>
        <position position="130"/>
    </location>
</feature>
<dbReference type="GO" id="GO:0009117">
    <property type="term" value="P:nucleotide metabolic process"/>
    <property type="evidence" value="ECO:0007669"/>
    <property type="project" value="UniProtKB-KW"/>
</dbReference>
<dbReference type="InterPro" id="IPR029001">
    <property type="entry name" value="ITPase-like_fam"/>
</dbReference>
<evidence type="ECO:0000256" key="6">
    <source>
        <dbReference type="SAM" id="MobiDB-lite"/>
    </source>
</evidence>
<dbReference type="GO" id="GO:0047429">
    <property type="term" value="F:nucleoside triphosphate diphosphatase activity"/>
    <property type="evidence" value="ECO:0007669"/>
    <property type="project" value="InterPro"/>
</dbReference>
<evidence type="ECO:0000256" key="2">
    <source>
        <dbReference type="ARBA" id="ARBA00022490"/>
    </source>
</evidence>
<evidence type="ECO:0000256" key="5">
    <source>
        <dbReference type="HAMAP-Rule" id="MF_00528"/>
    </source>
</evidence>
<evidence type="ECO:0000313" key="7">
    <source>
        <dbReference type="EMBL" id="TDP84690.1"/>
    </source>
</evidence>
<evidence type="ECO:0000313" key="8">
    <source>
        <dbReference type="Proteomes" id="UP000294593"/>
    </source>
</evidence>
<comment type="function">
    <text evidence="5">Nucleoside triphosphate pyrophosphatase that hydrolyzes 7-methyl-GTP (m(7)GTP). May have a dual role in cell division arrest and in preventing the incorporation of modified nucleotides into cellular nucleic acids.</text>
</comment>
<dbReference type="AlphaFoldDB" id="A0A4R6REN7"/>
<feature type="site" description="Important for substrate specificity" evidence="5">
    <location>
        <position position="215"/>
    </location>
</feature>
<sequence>MRDTRQTPDHPNAQQHQPHQPPGAAAVPLPPPMSPKMPALVLASTSVYRRDLLARLGLPFTAVAPQTDETPLPDEAPRDLALRLARAKAGAVAQAVTHPVTHPVTQTKAPDGSAHSAAAHTEDTVVIGSDQVADLDGVPLGKPGTHERAVAQLRAMRGRTVHFHTAVCVLRPRTGFDVCAVDSVAVTFRDLSDEDIDTYLRLEQPYDCAGSAKCEGLGIGLLARIASDDPTSLIGLPLILTTRLLREAGLDVLAALRAMPR</sequence>
<comment type="similarity">
    <text evidence="5">Belongs to the Maf family. YceF subfamily.</text>
</comment>
<feature type="site" description="Important for substrate specificity" evidence="5">
    <location>
        <position position="48"/>
    </location>
</feature>
<reference evidence="7 8" key="1">
    <citation type="submission" date="2019-03" db="EMBL/GenBank/DDBJ databases">
        <title>Genomic Encyclopedia of Type Strains, Phase IV (KMG-IV): sequencing the most valuable type-strain genomes for metagenomic binning, comparative biology and taxonomic classification.</title>
        <authorList>
            <person name="Goeker M."/>
        </authorList>
    </citation>
    <scope>NUCLEOTIDE SEQUENCE [LARGE SCALE GENOMIC DNA]</scope>
    <source>
        <strain evidence="7 8">DSM 11901</strain>
    </source>
</reference>
<accession>A0A4R6REN7</accession>
<comment type="caution">
    <text evidence="7">The sequence shown here is derived from an EMBL/GenBank/DDBJ whole genome shotgun (WGS) entry which is preliminary data.</text>
</comment>
<keyword evidence="4 5" id="KW-0546">Nucleotide metabolism</keyword>
<dbReference type="CDD" id="cd00555">
    <property type="entry name" value="Maf"/>
    <property type="match status" value="1"/>
</dbReference>
<gene>
    <name evidence="7" type="ORF">EV672_103261</name>
</gene>
<comment type="caution">
    <text evidence="5">Lacks conserved residue(s) required for the propagation of feature annotation.</text>
</comment>
<dbReference type="GO" id="GO:0005737">
    <property type="term" value="C:cytoplasm"/>
    <property type="evidence" value="ECO:0007669"/>
    <property type="project" value="UniProtKB-SubCell"/>
</dbReference>
<protein>
    <recommendedName>
        <fullName evidence="5">7-methyl-GTP pyrophosphatase</fullName>
        <shortName evidence="5">m(7)GTP pyrophosphatase</shortName>
        <ecNumber evidence="5">3.6.1.-</ecNumber>
    </recommendedName>
</protein>
<comment type="subcellular location">
    <subcellularLocation>
        <location evidence="1 5">Cytoplasm</location>
    </subcellularLocation>
</comment>
<feature type="region of interest" description="Disordered" evidence="6">
    <location>
        <begin position="1"/>
        <end position="32"/>
    </location>
</feature>
<dbReference type="NCBIfam" id="TIGR00172">
    <property type="entry name" value="maf"/>
    <property type="match status" value="1"/>
</dbReference>
<dbReference type="Proteomes" id="UP000294593">
    <property type="component" value="Unassembled WGS sequence"/>
</dbReference>
<dbReference type="EMBL" id="SNXW01000003">
    <property type="protein sequence ID" value="TDP84690.1"/>
    <property type="molecule type" value="Genomic_DNA"/>
</dbReference>
<keyword evidence="3 5" id="KW-0378">Hydrolase</keyword>
<name>A0A4R6REN7_9BURK</name>
<dbReference type="InterPro" id="IPR003697">
    <property type="entry name" value="Maf-like"/>
</dbReference>
<dbReference type="EC" id="3.6.1.-" evidence="5"/>
<evidence type="ECO:0000256" key="3">
    <source>
        <dbReference type="ARBA" id="ARBA00022801"/>
    </source>
</evidence>
<comment type="catalytic activity">
    <reaction evidence="5">
        <text>N(7)-methyl-GTP + H2O = N(7)-methyl-GMP + diphosphate + H(+)</text>
        <dbReference type="Rhea" id="RHEA:58744"/>
        <dbReference type="ChEBI" id="CHEBI:15377"/>
        <dbReference type="ChEBI" id="CHEBI:15378"/>
        <dbReference type="ChEBI" id="CHEBI:33019"/>
        <dbReference type="ChEBI" id="CHEBI:58285"/>
        <dbReference type="ChEBI" id="CHEBI:87133"/>
    </reaction>
</comment>
<dbReference type="PANTHER" id="PTHR43213:SF10">
    <property type="entry name" value="7-METHYL-GTP PYROPHOSPHATASE"/>
    <property type="match status" value="1"/>
</dbReference>
<organism evidence="7 8">
    <name type="scientific">Aquabacterium commune</name>
    <dbReference type="NCBI Taxonomy" id="70586"/>
    <lineage>
        <taxon>Bacteria</taxon>
        <taxon>Pseudomonadati</taxon>
        <taxon>Pseudomonadota</taxon>
        <taxon>Betaproteobacteria</taxon>
        <taxon>Burkholderiales</taxon>
        <taxon>Aquabacterium</taxon>
    </lineage>
</organism>
<evidence type="ECO:0000256" key="1">
    <source>
        <dbReference type="ARBA" id="ARBA00004496"/>
    </source>
</evidence>
<comment type="cofactor">
    <cofactor evidence="5">
        <name>a divalent metal cation</name>
        <dbReference type="ChEBI" id="CHEBI:60240"/>
    </cofactor>
</comment>
<proteinExistence type="inferred from homology"/>
<dbReference type="HAMAP" id="MF_00528">
    <property type="entry name" value="Maf"/>
    <property type="match status" value="1"/>
</dbReference>
<dbReference type="SUPFAM" id="SSF52972">
    <property type="entry name" value="ITPase-like"/>
    <property type="match status" value="1"/>
</dbReference>
<dbReference type="PANTHER" id="PTHR43213">
    <property type="entry name" value="BIFUNCTIONAL DTTP/UTP PYROPHOSPHATASE/METHYLTRANSFERASE PROTEIN-RELATED"/>
    <property type="match status" value="1"/>
</dbReference>
<keyword evidence="8" id="KW-1185">Reference proteome</keyword>
<feature type="site" description="Important for substrate specificity" evidence="5">
    <location>
        <position position="131"/>
    </location>
</feature>